<dbReference type="RefSeq" id="WP_067564592.1">
    <property type="nucleotide sequence ID" value="NZ_LSUQ01000023.1"/>
</dbReference>
<name>A0A161QG87_9BACL</name>
<feature type="chain" id="PRO_5044057010" description="Sulfocyanin-like C-terminal domain-containing protein" evidence="1">
    <location>
        <begin position="24"/>
        <end position="176"/>
    </location>
</feature>
<feature type="domain" description="Sulfocyanin-like C-terminal" evidence="2">
    <location>
        <begin position="35"/>
        <end position="94"/>
    </location>
</feature>
<keyword evidence="6" id="KW-1185">Reference proteome</keyword>
<evidence type="ECO:0000313" key="5">
    <source>
        <dbReference type="Proteomes" id="UP000077421"/>
    </source>
</evidence>
<protein>
    <recommendedName>
        <fullName evidence="2">Sulfocyanin-like C-terminal domain-containing protein</fullName>
    </recommendedName>
</protein>
<dbReference type="EMBL" id="LSUQ01000023">
    <property type="protein sequence ID" value="OAG93782.1"/>
    <property type="molecule type" value="Genomic_DNA"/>
</dbReference>
<dbReference type="Proteomes" id="UP000190229">
    <property type="component" value="Unassembled WGS sequence"/>
</dbReference>
<dbReference type="OrthoDB" id="2989739at2"/>
<evidence type="ECO:0000313" key="4">
    <source>
        <dbReference type="EMBL" id="OPG17396.1"/>
    </source>
</evidence>
<evidence type="ECO:0000313" key="6">
    <source>
        <dbReference type="Proteomes" id="UP000190229"/>
    </source>
</evidence>
<evidence type="ECO:0000256" key="1">
    <source>
        <dbReference type="SAM" id="SignalP"/>
    </source>
</evidence>
<keyword evidence="1" id="KW-0732">Signal</keyword>
<reference evidence="3 5" key="1">
    <citation type="submission" date="2016-02" db="EMBL/GenBank/DDBJ databases">
        <title>Draft genome sequence of Acidibacillus ferrooxidans SLC66.</title>
        <authorList>
            <person name="Oliveira G."/>
            <person name="Nancucheo I."/>
            <person name="Dall'Agnol H."/>
            <person name="Johnson B."/>
            <person name="Oliveira R."/>
            <person name="Nunes G.L."/>
            <person name="Tzotzos G."/>
            <person name="Orellana S.C."/>
            <person name="Salim A.C."/>
            <person name="Araujo F.M."/>
        </authorList>
    </citation>
    <scope>NUCLEOTIDE SEQUENCE [LARGE SCALE GENOMIC DNA]</scope>
    <source>
        <strain evidence="3 5">SLC66</strain>
    </source>
</reference>
<reference evidence="4 6" key="2">
    <citation type="submission" date="2017-02" db="EMBL/GenBank/DDBJ databases">
        <title>Draft genome of Acidibacillus ferrooxidans Huett2.</title>
        <authorList>
            <person name="Schopf S."/>
        </authorList>
    </citation>
    <scope>NUCLEOTIDE SEQUENCE [LARGE SCALE GENOMIC DNA]</scope>
    <source>
        <strain evidence="4 6">Huett2</strain>
    </source>
</reference>
<dbReference type="EMBL" id="MWPS01000003">
    <property type="protein sequence ID" value="OPG17396.1"/>
    <property type="molecule type" value="Genomic_DNA"/>
</dbReference>
<accession>A0A161QG87</accession>
<proteinExistence type="predicted"/>
<dbReference type="Gene3D" id="2.60.40.420">
    <property type="entry name" value="Cupredoxins - blue copper proteins"/>
    <property type="match status" value="1"/>
</dbReference>
<dbReference type="InterPro" id="IPR049544">
    <property type="entry name" value="SoxE-like_C"/>
</dbReference>
<evidence type="ECO:0000259" key="2">
    <source>
        <dbReference type="Pfam" id="PF06525"/>
    </source>
</evidence>
<feature type="signal peptide" evidence="1">
    <location>
        <begin position="1"/>
        <end position="23"/>
    </location>
</feature>
<organism evidence="3 5">
    <name type="scientific">Ferroacidibacillus organovorans</name>
    <dbReference type="NCBI Taxonomy" id="1765683"/>
    <lineage>
        <taxon>Bacteria</taxon>
        <taxon>Bacillati</taxon>
        <taxon>Bacillota</taxon>
        <taxon>Bacilli</taxon>
        <taxon>Bacillales</taxon>
        <taxon>Alicyclobacillaceae</taxon>
        <taxon>Ferroacidibacillus</taxon>
    </lineage>
</organism>
<dbReference type="Pfam" id="PF06525">
    <property type="entry name" value="SoxE"/>
    <property type="match status" value="1"/>
</dbReference>
<dbReference type="SUPFAM" id="SSF49503">
    <property type="entry name" value="Cupredoxins"/>
    <property type="match status" value="1"/>
</dbReference>
<dbReference type="Proteomes" id="UP000077421">
    <property type="component" value="Unassembled WGS sequence"/>
</dbReference>
<dbReference type="AlphaFoldDB" id="A0A161QG87"/>
<gene>
    <name evidence="3" type="ORF">AYW79_08685</name>
    <name evidence="4" type="ORF">B2M26_01275</name>
</gene>
<dbReference type="STRING" id="1765683.B2M26_01275"/>
<evidence type="ECO:0000313" key="3">
    <source>
        <dbReference type="EMBL" id="OAG93782.1"/>
    </source>
</evidence>
<sequence length="176" mass="18933">MKTKSRWMIGAMTSALLLTGCDAQIQSNPSSLMVTDAATQTVNLFLSMARHSENLSANFNGYANGQLVITVPVGYTVALHVTNDGGIPYDIGVYDAAQHVAFAGSALSISDLENNPTAGIMPGNSQTLRFVANRVGNFRLENMLYRYPTHAPTHEPLGMWAQFRVVSSGVPSVQVE</sequence>
<dbReference type="PROSITE" id="PS51257">
    <property type="entry name" value="PROKAR_LIPOPROTEIN"/>
    <property type="match status" value="1"/>
</dbReference>
<dbReference type="InterPro" id="IPR008972">
    <property type="entry name" value="Cupredoxin"/>
</dbReference>
<comment type="caution">
    <text evidence="3">The sequence shown here is derived from an EMBL/GenBank/DDBJ whole genome shotgun (WGS) entry which is preliminary data.</text>
</comment>